<name>A0ABT3Z9Z9_9HYPH</name>
<evidence type="ECO:0000313" key="1">
    <source>
        <dbReference type="EMBL" id="MCY0148501.1"/>
    </source>
</evidence>
<dbReference type="PANTHER" id="PTHR30143">
    <property type="entry name" value="ACID HYDRATASE"/>
    <property type="match status" value="1"/>
</dbReference>
<dbReference type="PANTHER" id="PTHR30143:SF0">
    <property type="entry name" value="2-KETO-4-PENTENOATE HYDRATASE"/>
    <property type="match status" value="1"/>
</dbReference>
<dbReference type="InterPro" id="IPR050772">
    <property type="entry name" value="Hydratase-Decarb/MhpD_sf"/>
</dbReference>
<sequence length="269" mass="28565">MTITSSRRSVLSSLADRLVRAWNEGDVIDPPAPEVFPANRSEAYVVQDMMAAALEDLTIGWKIGASSVEMQKREGHDGIIAGRLFKSRACFEPDGLLDAGIFGGARIEAEFALRLLQDLPAGAAKLPRNALLDRVAFHPAIEVIGNRYPKNGTFKGGTLPAIADNGGGVGIVVGAEVAGWQDVDFLLHPISLQINDTDVGQNLASELRADPIEALRDLCDQLDQRDITLKAGDIVSTGGSTVPVPIAPGDRIIADFGSLGSVRFSLKAL</sequence>
<proteinExistence type="predicted"/>
<gene>
    <name evidence="1" type="ORF">OEG84_12440</name>
</gene>
<accession>A0ABT3Z9Z9</accession>
<dbReference type="Gene3D" id="3.90.850.10">
    <property type="entry name" value="Fumarylacetoacetase-like, C-terminal domain"/>
    <property type="match status" value="1"/>
</dbReference>
<dbReference type="EMBL" id="JAOVZR010000001">
    <property type="protein sequence ID" value="MCY0148501.1"/>
    <property type="molecule type" value="Genomic_DNA"/>
</dbReference>
<evidence type="ECO:0000313" key="2">
    <source>
        <dbReference type="Proteomes" id="UP001073227"/>
    </source>
</evidence>
<dbReference type="SUPFAM" id="SSF56529">
    <property type="entry name" value="FAH"/>
    <property type="match status" value="1"/>
</dbReference>
<dbReference type="InterPro" id="IPR036663">
    <property type="entry name" value="Fumarylacetoacetase_C_sf"/>
</dbReference>
<organism evidence="1 2">
    <name type="scientific">Hoeflea algicola</name>
    <dbReference type="NCBI Taxonomy" id="2983763"/>
    <lineage>
        <taxon>Bacteria</taxon>
        <taxon>Pseudomonadati</taxon>
        <taxon>Pseudomonadota</taxon>
        <taxon>Alphaproteobacteria</taxon>
        <taxon>Hyphomicrobiales</taxon>
        <taxon>Rhizobiaceae</taxon>
        <taxon>Hoeflea</taxon>
    </lineage>
</organism>
<dbReference type="RefSeq" id="WP_267654065.1">
    <property type="nucleotide sequence ID" value="NZ_JAOVZR010000001.1"/>
</dbReference>
<comment type="caution">
    <text evidence="1">The sequence shown here is derived from an EMBL/GenBank/DDBJ whole genome shotgun (WGS) entry which is preliminary data.</text>
</comment>
<dbReference type="Proteomes" id="UP001073227">
    <property type="component" value="Unassembled WGS sequence"/>
</dbReference>
<keyword evidence="2" id="KW-1185">Reference proteome</keyword>
<reference evidence="1" key="1">
    <citation type="submission" date="2022-10" db="EMBL/GenBank/DDBJ databases">
        <title>Hoeflea sp. G2-23, isolated from marine algae.</title>
        <authorList>
            <person name="Kristyanto S."/>
            <person name="Kim J.M."/>
            <person name="Jeon C.O."/>
        </authorList>
    </citation>
    <scope>NUCLEOTIDE SEQUENCE</scope>
    <source>
        <strain evidence="1">G2-23</strain>
    </source>
</reference>
<protein>
    <recommendedName>
        <fullName evidence="3">Hydratase</fullName>
    </recommendedName>
</protein>
<evidence type="ECO:0008006" key="3">
    <source>
        <dbReference type="Google" id="ProtNLM"/>
    </source>
</evidence>